<dbReference type="Proteomes" id="UP000048948">
    <property type="component" value="Unassembled WGS sequence"/>
</dbReference>
<dbReference type="Proteomes" id="UP000050139">
    <property type="component" value="Unassembled WGS sequence"/>
</dbReference>
<dbReference type="EMBL" id="COPH01000016">
    <property type="protein sequence ID" value="CLW30972.1"/>
    <property type="molecule type" value="Genomic_DNA"/>
</dbReference>
<dbReference type="InterPro" id="IPR025110">
    <property type="entry name" value="AMP-bd_C"/>
</dbReference>
<feature type="region of interest" description="Disordered" evidence="5">
    <location>
        <begin position="461"/>
        <end position="480"/>
    </location>
</feature>
<evidence type="ECO:0000313" key="20">
    <source>
        <dbReference type="Proteomes" id="UP000046680"/>
    </source>
</evidence>
<organism evidence="12 17">
    <name type="scientific">Mycobacterium tuberculosis</name>
    <dbReference type="NCBI Taxonomy" id="1773"/>
    <lineage>
        <taxon>Bacteria</taxon>
        <taxon>Bacillati</taxon>
        <taxon>Actinomycetota</taxon>
        <taxon>Actinomycetes</taxon>
        <taxon>Mycobacteriales</taxon>
        <taxon>Mycobacteriaceae</taxon>
        <taxon>Mycobacterium</taxon>
        <taxon>Mycobacterium tuberculosis complex</taxon>
    </lineage>
</organism>
<dbReference type="EMBL" id="CSAE01000034">
    <property type="protein sequence ID" value="COV11467.1"/>
    <property type="molecule type" value="Genomic_DNA"/>
</dbReference>
<sequence length="620" mass="66805">MASRQTPAELARCDLAKTAEREHTPTATATTPSVAGNVMPMSVRSLPAALRACARLQPHDPAFTFMDYEQDWDGVAITLTWSQLYRRTLNVAQELSRCGSTGDRVVISAPQGLEYVVAFLGALQAGRIAVPLSVPQGGVTDERSDSVLSDSSPVAILTTSSAVDDVVQHVARRPGESPPSIIEVDLLDLDAPNGYTFKEDEYPSTAYLQYTSGSTRTPAGVVMSHQNVRVNFEQLMSGYFADTDGIPPPNSALVSWLPFYHDMGLVIGICAPILGGYPAVLTSPVSFLQRPARWMHLMASDFHAFSAAPNFAFELAARRTTDDDMAGRDLGNILTILSGSERVQAATIKRFADRFARFNLQERVIRPSYGLAEATVYVATSKPGQPPETVDFDTESLSAGHAKPCAGGGATSLISYMLPRSPIVRIVDSDTCIECPDGTVGEIWVHGDNVANGYWQKPDESERTFGGKIVTPSPGTPEGPWLRTGDSGFVTDGKMFIIGRIKDLLIVYGRNHSPDDIEATIQEITRGRCAAISVPGDRSTEKLVAIIELKKRGDSDQDAMARLGAIKREVTSALSSSHGLSVADLVLVAPGSIPITTSGKVRRGACVEQYRQDQFARLDA</sequence>
<dbReference type="PANTHER" id="PTHR22754">
    <property type="entry name" value="DISCO-INTERACTING PROTEIN 2 DIP2 -RELATED"/>
    <property type="match status" value="1"/>
</dbReference>
<reference evidence="15 24" key="4">
    <citation type="submission" date="2016-04" db="EMBL/GenBank/DDBJ databases">
        <authorList>
            <person name="Bigi M."/>
            <person name="Bigi F."/>
            <person name="Soria M.A."/>
        </authorList>
    </citation>
    <scope>NUCLEOTIDE SEQUENCE [LARGE SCALE GENOMIC DNA]</scope>
    <source>
        <strain evidence="15 24">6548</strain>
    </source>
</reference>
<dbReference type="STRING" id="115862.BBG46_15335"/>
<dbReference type="Gene3D" id="3.30.300.30">
    <property type="match status" value="1"/>
</dbReference>
<dbReference type="Proteomes" id="UP000045842">
    <property type="component" value="Unassembled WGS sequence"/>
</dbReference>
<dbReference type="InterPro" id="IPR000873">
    <property type="entry name" value="AMP-dep_synth/lig_dom"/>
</dbReference>
<dbReference type="Proteomes" id="UP000038802">
    <property type="component" value="Unassembled WGS sequence"/>
</dbReference>
<dbReference type="InterPro" id="IPR045851">
    <property type="entry name" value="AMP-bd_C_sf"/>
</dbReference>
<dbReference type="EMBL" id="CSAJ01000166">
    <property type="protein sequence ID" value="COW07289.1"/>
    <property type="molecule type" value="Genomic_DNA"/>
</dbReference>
<evidence type="ECO:0000313" key="12">
    <source>
        <dbReference type="EMBL" id="COV11467.1"/>
    </source>
</evidence>
<accession>A0A0E8B679</accession>
<evidence type="ECO:0000313" key="11">
    <source>
        <dbReference type="EMBL" id="CLW30972.1"/>
    </source>
</evidence>
<evidence type="ECO:0000313" key="19">
    <source>
        <dbReference type="Proteomes" id="UP000045842"/>
    </source>
</evidence>
<dbReference type="Proteomes" id="UP000046680">
    <property type="component" value="Unassembled WGS sequence"/>
</dbReference>
<dbReference type="FunFam" id="3.30.300.30:FF:000016">
    <property type="entry name" value="Fatty-acid-CoA ligase FadD26"/>
    <property type="match status" value="1"/>
</dbReference>
<feature type="domain" description="AMP-binding enzyme C-terminal" evidence="7">
    <location>
        <begin position="503"/>
        <end position="614"/>
    </location>
</feature>
<dbReference type="PATRIC" id="fig|1773.211.peg.1098"/>
<evidence type="ECO:0000313" key="23">
    <source>
        <dbReference type="Proteomes" id="UP000050139"/>
    </source>
</evidence>
<dbReference type="Pfam" id="PF23024">
    <property type="entry name" value="AMP-dom_DIP2-like"/>
    <property type="match status" value="1"/>
</dbReference>
<dbReference type="GO" id="GO:0006633">
    <property type="term" value="P:fatty acid biosynthetic process"/>
    <property type="evidence" value="ECO:0007669"/>
    <property type="project" value="TreeGrafter"/>
</dbReference>
<reference evidence="12" key="3">
    <citation type="submission" date="2015-03" db="EMBL/GenBank/DDBJ databases">
        <authorList>
            <person name="Murphy D."/>
        </authorList>
    </citation>
    <scope>NUCLEOTIDE SEQUENCE [LARGE SCALE GENOMIC DNA]</scope>
    <source>
        <strain evidence="12">K00500041</strain>
    </source>
</reference>
<evidence type="ECO:0000313" key="14">
    <source>
        <dbReference type="EMBL" id="COW07289.1"/>
    </source>
</evidence>
<dbReference type="FunFam" id="3.40.50.12780:FF:000013">
    <property type="entry name" value="Long-chain-fatty-acid--AMP ligase FadD32"/>
    <property type="match status" value="1"/>
</dbReference>
<dbReference type="Pfam" id="PF00501">
    <property type="entry name" value="AMP-binding"/>
    <property type="match status" value="1"/>
</dbReference>
<evidence type="ECO:0000313" key="9">
    <source>
        <dbReference type="EMBL" id="CFR71874.1"/>
    </source>
</evidence>
<keyword evidence="4" id="KW-0443">Lipid metabolism</keyword>
<dbReference type="EMBL" id="LWDQ01000001">
    <property type="protein sequence ID" value="OMH60884.1"/>
    <property type="molecule type" value="Genomic_DNA"/>
</dbReference>
<dbReference type="CDD" id="cd05931">
    <property type="entry name" value="FAAL"/>
    <property type="match status" value="1"/>
</dbReference>
<reference evidence="15 24" key="5">
    <citation type="submission" date="2017-02" db="EMBL/GenBank/DDBJ databases">
        <title>Protein polymorphisms may explain contrasting epidemiological fitness of two variants of a multidrug-resistant Mycobacterium tuberculosis strain.</title>
        <authorList>
            <person name="Bigi M.M."/>
            <person name="Lopez B."/>
            <person name="Blanco F.C."/>
            <person name="Sasiain M.C."/>
            <person name="De La Barrera S."/>
            <person name="Ritacco V."/>
            <person name="Bigi F."/>
            <person name="Soria M.A."/>
        </authorList>
    </citation>
    <scope>NUCLEOTIDE SEQUENCE [LARGE SCALE GENOMIC DNA]</scope>
    <source>
        <strain evidence="15 24">6548</strain>
    </source>
</reference>
<dbReference type="InterPro" id="IPR053437">
    <property type="entry name" value="LCFA-AMP_ligase_FadD28"/>
</dbReference>
<comment type="similarity">
    <text evidence="1">Belongs to the ATP-dependent AMP-binding enzyme family.</text>
</comment>
<dbReference type="PANTHER" id="PTHR22754:SF32">
    <property type="entry name" value="DISCO-INTERACTING PROTEIN 2"/>
    <property type="match status" value="1"/>
</dbReference>
<evidence type="ECO:0000256" key="4">
    <source>
        <dbReference type="ARBA" id="ARBA00023098"/>
    </source>
</evidence>
<dbReference type="EC" id="6.2.1.-" evidence="12 15"/>
<keyword evidence="2 12" id="KW-0436">Ligase</keyword>
<evidence type="ECO:0000313" key="15">
    <source>
        <dbReference type="EMBL" id="OMH60884.1"/>
    </source>
</evidence>
<evidence type="ECO:0000313" key="17">
    <source>
        <dbReference type="Proteomes" id="UP000038802"/>
    </source>
</evidence>
<dbReference type="AlphaFoldDB" id="A0A0E8B679"/>
<evidence type="ECO:0000256" key="3">
    <source>
        <dbReference type="ARBA" id="ARBA00022832"/>
    </source>
</evidence>
<reference evidence="11 23" key="1">
    <citation type="submission" date="2015-03" db="EMBL/GenBank/DDBJ databases">
        <authorList>
            <consortium name="Pathogen Informatics"/>
            <person name="Murphy D."/>
        </authorList>
    </citation>
    <scope>NUCLEOTIDE SEQUENCE [LARGE SCALE GENOMIC DNA]</scope>
    <source>
        <strain evidence="11 23">0268S</strain>
    </source>
</reference>
<evidence type="ECO:0000256" key="2">
    <source>
        <dbReference type="ARBA" id="ARBA00022598"/>
    </source>
</evidence>
<proteinExistence type="inferred from homology"/>
<evidence type="ECO:0000313" key="16">
    <source>
        <dbReference type="EMBL" id="VCU51224.1"/>
    </source>
</evidence>
<dbReference type="Gene3D" id="3.40.50.12780">
    <property type="entry name" value="N-terminal domain of ligase-like"/>
    <property type="match status" value="1"/>
</dbReference>
<dbReference type="EMBL" id="CGCX01000287">
    <property type="protein sequence ID" value="CFR71874.1"/>
    <property type="molecule type" value="Genomic_DNA"/>
</dbReference>
<dbReference type="GO" id="GO:0005886">
    <property type="term" value="C:plasma membrane"/>
    <property type="evidence" value="ECO:0007669"/>
    <property type="project" value="TreeGrafter"/>
</dbReference>
<evidence type="ECO:0000313" key="21">
    <source>
        <dbReference type="Proteomes" id="UP000046947"/>
    </source>
</evidence>
<evidence type="ECO:0000313" key="8">
    <source>
        <dbReference type="EMBL" id="CFE46303.1"/>
    </source>
</evidence>
<dbReference type="SMR" id="A0A0E8B679"/>
<reference evidence="16 25" key="6">
    <citation type="submission" date="2018-08" db="EMBL/GenBank/DDBJ databases">
        <authorList>
            <person name="Fokvardsen B D."/>
            <person name="Norman A."/>
        </authorList>
    </citation>
    <scope>NUCLEOTIDE SEQUENCE [LARGE SCALE GENOMIC DNA]</scope>
    <source>
        <strain evidence="16 25">DKC2</strain>
    </source>
</reference>
<gene>
    <name evidence="15" type="ORF">A4S10_03069</name>
    <name evidence="16" type="ORF">DKC2_3126</name>
    <name evidence="9" type="ORF">ERS007657_01047</name>
    <name evidence="13" type="ORF">ERS007679_01799</name>
    <name evidence="8" type="ORF">ERS007688_00093</name>
    <name evidence="12" type="ORF">ERS007703_00560</name>
    <name evidence="14" type="ORF">ERS007720_01598</name>
    <name evidence="10" type="ORF">ERS027646_01781</name>
    <name evidence="11" type="ORF">ERS094118_02313</name>
</gene>
<dbReference type="Proteomes" id="UP000189452">
    <property type="component" value="Chromosome"/>
</dbReference>
<evidence type="ECO:0000256" key="1">
    <source>
        <dbReference type="ARBA" id="ARBA00006432"/>
    </source>
</evidence>
<dbReference type="Proteomes" id="UP000046947">
    <property type="component" value="Unassembled WGS sequence"/>
</dbReference>
<dbReference type="SUPFAM" id="SSF56801">
    <property type="entry name" value="Acetyl-CoA synthetase-like"/>
    <property type="match status" value="1"/>
</dbReference>
<dbReference type="Proteomes" id="UP000044938">
    <property type="component" value="Unassembled WGS sequence"/>
</dbReference>
<evidence type="ECO:0000313" key="10">
    <source>
        <dbReference type="EMBL" id="CKS39669.1"/>
    </source>
</evidence>
<dbReference type="EMBL" id="CFOH01000007">
    <property type="protein sequence ID" value="CFE46303.1"/>
    <property type="molecule type" value="Genomic_DNA"/>
</dbReference>
<evidence type="ECO:0000313" key="25">
    <source>
        <dbReference type="Proteomes" id="UP000300237"/>
    </source>
</evidence>
<dbReference type="EMBL" id="LR027516">
    <property type="protein sequence ID" value="VCU51224.1"/>
    <property type="molecule type" value="Genomic_DNA"/>
</dbReference>
<dbReference type="InterPro" id="IPR042099">
    <property type="entry name" value="ANL_N_sf"/>
</dbReference>
<dbReference type="EMBL" id="CSAD01000212">
    <property type="protein sequence ID" value="COV41711.1"/>
    <property type="molecule type" value="Genomic_DNA"/>
</dbReference>
<evidence type="ECO:0000256" key="5">
    <source>
        <dbReference type="SAM" id="MobiDB-lite"/>
    </source>
</evidence>
<dbReference type="GO" id="GO:0070566">
    <property type="term" value="F:adenylyltransferase activity"/>
    <property type="evidence" value="ECO:0007669"/>
    <property type="project" value="TreeGrafter"/>
</dbReference>
<evidence type="ECO:0000259" key="7">
    <source>
        <dbReference type="Pfam" id="PF23024"/>
    </source>
</evidence>
<dbReference type="Proteomes" id="UP000300237">
    <property type="component" value="Chromosome"/>
</dbReference>
<dbReference type="EMBL" id="CNGE01000284">
    <property type="protein sequence ID" value="CKS39669.1"/>
    <property type="molecule type" value="Genomic_DNA"/>
</dbReference>
<dbReference type="NCBIfam" id="NF004509">
    <property type="entry name" value="PRK05850.1"/>
    <property type="match status" value="1"/>
</dbReference>
<name>A0A0E8B679_MYCTX</name>
<evidence type="ECO:0000313" key="24">
    <source>
        <dbReference type="Proteomes" id="UP000189452"/>
    </source>
</evidence>
<evidence type="ECO:0000313" key="18">
    <source>
        <dbReference type="Proteomes" id="UP000044938"/>
    </source>
</evidence>
<dbReference type="InterPro" id="IPR040097">
    <property type="entry name" value="FAAL/FAAC"/>
</dbReference>
<evidence type="ECO:0000313" key="22">
    <source>
        <dbReference type="Proteomes" id="UP000048948"/>
    </source>
</evidence>
<evidence type="ECO:0000313" key="13">
    <source>
        <dbReference type="EMBL" id="COV41711.1"/>
    </source>
</evidence>
<protein>
    <submittedName>
        <fullName evidence="12">Acyl-CoA synthetase</fullName>
    </submittedName>
    <submittedName>
        <fullName evidence="15">Long-chain-fatty-acid--AMP ligase FadD28</fullName>
        <ecNumber evidence="12 15">6.2.1.-</ecNumber>
    </submittedName>
</protein>
<dbReference type="NCBIfam" id="NF038338">
    <property type="entry name" value="FAAL_FadD28"/>
    <property type="match status" value="1"/>
</dbReference>
<feature type="domain" description="AMP-dependent synthetase/ligase" evidence="6">
    <location>
        <begin position="53"/>
        <end position="455"/>
    </location>
</feature>
<evidence type="ECO:0000259" key="6">
    <source>
        <dbReference type="Pfam" id="PF00501"/>
    </source>
</evidence>
<dbReference type="GO" id="GO:0016874">
    <property type="term" value="F:ligase activity"/>
    <property type="evidence" value="ECO:0007669"/>
    <property type="project" value="UniProtKB-KW"/>
</dbReference>
<keyword evidence="3" id="KW-0276">Fatty acid metabolism</keyword>
<reference evidence="17 18" key="2">
    <citation type="submission" date="2015-03" db="EMBL/GenBank/DDBJ databases">
        <authorList>
            <consortium name="Pathogen Informatics"/>
        </authorList>
    </citation>
    <scope>NUCLEOTIDE SEQUENCE [LARGE SCALE GENOMIC DNA]</scope>
    <source>
        <strain evidence="10 22">Bir 172</strain>
        <strain evidence="9 20">C09601061</strain>
        <strain evidence="13 19">G09801536</strain>
        <strain evidence="8 21">H09601792</strain>
        <strain evidence="17">K00500041</strain>
        <strain evidence="14 18">M09401471</strain>
    </source>
</reference>
<dbReference type="GO" id="GO:0071766">
    <property type="term" value="P:Actinobacterium-type cell wall biogenesis"/>
    <property type="evidence" value="ECO:0007669"/>
    <property type="project" value="UniProtKB-ARBA"/>
</dbReference>